<comment type="caution">
    <text evidence="2">The sequence shown here is derived from an EMBL/GenBank/DDBJ whole genome shotgun (WGS) entry which is preliminary data.</text>
</comment>
<feature type="transmembrane region" description="Helical" evidence="1">
    <location>
        <begin position="7"/>
        <end position="25"/>
    </location>
</feature>
<dbReference type="EMBL" id="JAUOPJ010000013">
    <property type="protein sequence ID" value="MDO6458433.1"/>
    <property type="molecule type" value="Genomic_DNA"/>
</dbReference>
<reference evidence="2" key="1">
    <citation type="submission" date="2023-07" db="EMBL/GenBank/DDBJ databases">
        <title>Genome content predicts the carbon catabolic preferences of heterotrophic bacteria.</title>
        <authorList>
            <person name="Gralka M."/>
        </authorList>
    </citation>
    <scope>NUCLEOTIDE SEQUENCE</scope>
    <source>
        <strain evidence="2">I2M02</strain>
    </source>
</reference>
<name>A0AAW7XYV7_9RHOB</name>
<sequence length="425" mass="45937">MIRRSDLVLFLLQAYLFLTVLFYLGTGSPPLQGLLDELLLLAMLVVAVAFPLRSRSSSSSHAALVATTLTMTVIIGFLGAATNSDLIGFPAIRGAIKGLIIDAKFPLFMLASFFLLDASDTSFLRRLCKAIVLFGILHGALSLLDIVRGVDIHGRQLANRSGLIIANGIFDHKFKSAFANVLFFAAALHLQNKWTAAFAFFLCMIALSVKEMAAAALILTMSASTIRSALFRASTIAVIFLGITIFALTDNPLKSAMMDRVTTFVVTEATANTTVRTELYKSAPKVAVKYFPLGSGAGSFGSSPSRDTYYSPLYQEFHINHLHGGGTGEDGAFLIDTFWPKILGEYGFLGLITFCIPLLLAARTTNAPAFSKYMFWGLLVISVGTPVYNYSDGAIFGGIATGLILASRRKSTHRSDTALAERMYV</sequence>
<feature type="transmembrane region" description="Helical" evidence="1">
    <location>
        <begin position="62"/>
        <end position="82"/>
    </location>
</feature>
<proteinExistence type="predicted"/>
<feature type="transmembrane region" description="Helical" evidence="1">
    <location>
        <begin position="31"/>
        <end position="50"/>
    </location>
</feature>
<feature type="transmembrane region" description="Helical" evidence="1">
    <location>
        <begin position="194"/>
        <end position="218"/>
    </location>
</feature>
<protein>
    <recommendedName>
        <fullName evidence="4">O-antigen ligase like membrane protein</fullName>
    </recommendedName>
</protein>
<evidence type="ECO:0000313" key="2">
    <source>
        <dbReference type="EMBL" id="MDO6458433.1"/>
    </source>
</evidence>
<feature type="transmembrane region" description="Helical" evidence="1">
    <location>
        <begin position="343"/>
        <end position="361"/>
    </location>
</feature>
<keyword evidence="1" id="KW-1133">Transmembrane helix</keyword>
<gene>
    <name evidence="2" type="ORF">Q4494_15185</name>
</gene>
<keyword evidence="1" id="KW-0472">Membrane</keyword>
<evidence type="ECO:0008006" key="4">
    <source>
        <dbReference type="Google" id="ProtNLM"/>
    </source>
</evidence>
<accession>A0AAW7XYV7</accession>
<dbReference type="RefSeq" id="WP_303494937.1">
    <property type="nucleotide sequence ID" value="NZ_JAUOPJ010000013.1"/>
</dbReference>
<dbReference type="Proteomes" id="UP001169823">
    <property type="component" value="Unassembled WGS sequence"/>
</dbReference>
<feature type="transmembrane region" description="Helical" evidence="1">
    <location>
        <begin position="94"/>
        <end position="115"/>
    </location>
</feature>
<feature type="transmembrane region" description="Helical" evidence="1">
    <location>
        <begin position="230"/>
        <end position="249"/>
    </location>
</feature>
<keyword evidence="1" id="KW-0812">Transmembrane</keyword>
<dbReference type="AlphaFoldDB" id="A0AAW7XYV7"/>
<organism evidence="2 3">
    <name type="scientific">Celeribacter halophilus</name>
    <dbReference type="NCBI Taxonomy" id="576117"/>
    <lineage>
        <taxon>Bacteria</taxon>
        <taxon>Pseudomonadati</taxon>
        <taxon>Pseudomonadota</taxon>
        <taxon>Alphaproteobacteria</taxon>
        <taxon>Rhodobacterales</taxon>
        <taxon>Roseobacteraceae</taxon>
        <taxon>Celeribacter</taxon>
    </lineage>
</organism>
<evidence type="ECO:0000256" key="1">
    <source>
        <dbReference type="SAM" id="Phobius"/>
    </source>
</evidence>
<evidence type="ECO:0000313" key="3">
    <source>
        <dbReference type="Proteomes" id="UP001169823"/>
    </source>
</evidence>